<dbReference type="Proteomes" id="UP000565724">
    <property type="component" value="Unassembled WGS sequence"/>
</dbReference>
<accession>A0A7Y6A3H0</accession>
<keyword evidence="2" id="KW-0812">Transmembrane</keyword>
<feature type="transmembrane region" description="Helical" evidence="2">
    <location>
        <begin position="71"/>
        <end position="93"/>
    </location>
</feature>
<feature type="region of interest" description="Disordered" evidence="1">
    <location>
        <begin position="1"/>
        <end position="65"/>
    </location>
</feature>
<keyword evidence="2" id="KW-0472">Membrane</keyword>
<organism evidence="3 4">
    <name type="scientific">Cellulomonas humilata</name>
    <dbReference type="NCBI Taxonomy" id="144055"/>
    <lineage>
        <taxon>Bacteria</taxon>
        <taxon>Bacillati</taxon>
        <taxon>Actinomycetota</taxon>
        <taxon>Actinomycetes</taxon>
        <taxon>Micrococcales</taxon>
        <taxon>Cellulomonadaceae</taxon>
        <taxon>Cellulomonas</taxon>
    </lineage>
</organism>
<evidence type="ECO:0000313" key="3">
    <source>
        <dbReference type="EMBL" id="NUU19079.1"/>
    </source>
</evidence>
<evidence type="ECO:0000313" key="4">
    <source>
        <dbReference type="Proteomes" id="UP000565724"/>
    </source>
</evidence>
<protein>
    <submittedName>
        <fullName evidence="3">Uncharacterized protein</fullName>
    </submittedName>
</protein>
<reference evidence="3 4" key="1">
    <citation type="submission" date="2020-05" db="EMBL/GenBank/DDBJ databases">
        <title>Genome Sequencing of Type Strains.</title>
        <authorList>
            <person name="Lemaire J.F."/>
            <person name="Inderbitzin P."/>
            <person name="Gregorio O.A."/>
            <person name="Collins S.B."/>
            <person name="Wespe N."/>
            <person name="Knight-Connoni V."/>
        </authorList>
    </citation>
    <scope>NUCLEOTIDE SEQUENCE [LARGE SCALE GENOMIC DNA]</scope>
    <source>
        <strain evidence="3 4">ATCC 25174</strain>
    </source>
</reference>
<name>A0A7Y6A3H0_9CELL</name>
<keyword evidence="4" id="KW-1185">Reference proteome</keyword>
<evidence type="ECO:0000256" key="1">
    <source>
        <dbReference type="SAM" id="MobiDB-lite"/>
    </source>
</evidence>
<dbReference type="EMBL" id="JABMCI010000070">
    <property type="protein sequence ID" value="NUU19079.1"/>
    <property type="molecule type" value="Genomic_DNA"/>
</dbReference>
<keyword evidence="2" id="KW-1133">Transmembrane helix</keyword>
<comment type="caution">
    <text evidence="3">The sequence shown here is derived from an EMBL/GenBank/DDBJ whole genome shotgun (WGS) entry which is preliminary data.</text>
</comment>
<dbReference type="AlphaFoldDB" id="A0A7Y6A3H0"/>
<sequence length="250" mass="25055">MDTTNGPDDGASRLPDEPAGPASTGAGQGGFDDWSTSPTSPPPVVSSQGFGAGQWQSGAGAPPPDTSRRSLLIGIAAGAGGAVVLGALLFTLWPDSGTDDTGGPAASTTSPPVTPSQTETAVEPAVTVANRSVPATQVWTAMGVECEAGDVLAIAMSGSASHDQTPSGTVGPTGLLDPEFHQYNVDGFPDANTMTIIGSLDEDPGTFFVVGEEATYVCTKDGELYLGVNDAGVQNNSGAFEATITRTTHG</sequence>
<evidence type="ECO:0000256" key="2">
    <source>
        <dbReference type="SAM" id="Phobius"/>
    </source>
</evidence>
<gene>
    <name evidence="3" type="ORF">HP550_17665</name>
</gene>
<feature type="region of interest" description="Disordered" evidence="1">
    <location>
        <begin position="99"/>
        <end position="121"/>
    </location>
</feature>
<feature type="compositionally biased region" description="Low complexity" evidence="1">
    <location>
        <begin position="107"/>
        <end position="120"/>
    </location>
</feature>
<dbReference type="Gene3D" id="2.60.120.430">
    <property type="entry name" value="Galactose-binding lectin"/>
    <property type="match status" value="1"/>
</dbReference>
<dbReference type="RefSeq" id="WP_175348995.1">
    <property type="nucleotide sequence ID" value="NZ_JABMCI010000070.1"/>
</dbReference>
<proteinExistence type="predicted"/>